<dbReference type="EMBL" id="FOKW01000009">
    <property type="protein sequence ID" value="SFC51823.1"/>
    <property type="molecule type" value="Genomic_DNA"/>
</dbReference>
<proteinExistence type="predicted"/>
<dbReference type="SUPFAM" id="SSF53187">
    <property type="entry name" value="Zn-dependent exopeptidases"/>
    <property type="match status" value="1"/>
</dbReference>
<protein>
    <submittedName>
        <fullName evidence="3">TAT (Twin-arginine translocation) pathway signal sequence</fullName>
    </submittedName>
</protein>
<evidence type="ECO:0000256" key="1">
    <source>
        <dbReference type="SAM" id="MobiDB-lite"/>
    </source>
</evidence>
<dbReference type="OrthoDB" id="202058at2157"/>
<feature type="compositionally biased region" description="Basic and acidic residues" evidence="1">
    <location>
        <begin position="568"/>
        <end position="594"/>
    </location>
</feature>
<dbReference type="Proteomes" id="UP000199161">
    <property type="component" value="Unassembled WGS sequence"/>
</dbReference>
<dbReference type="AlphaFoldDB" id="A0A1I1K1G7"/>
<dbReference type="PROSITE" id="PS51318">
    <property type="entry name" value="TAT"/>
    <property type="match status" value="1"/>
</dbReference>
<evidence type="ECO:0000313" key="3">
    <source>
        <dbReference type="EMBL" id="SFC51823.1"/>
    </source>
</evidence>
<organism evidence="3 4">
    <name type="scientific">Natronobacterium haloterrestre</name>
    <name type="common">Halobiforma haloterrestris</name>
    <dbReference type="NCBI Taxonomy" id="148448"/>
    <lineage>
        <taxon>Archaea</taxon>
        <taxon>Methanobacteriati</taxon>
        <taxon>Methanobacteriota</taxon>
        <taxon>Stenosarchaea group</taxon>
        <taxon>Halobacteria</taxon>
        <taxon>Halobacteriales</taxon>
        <taxon>Natrialbaceae</taxon>
        <taxon>Natronobacterium</taxon>
    </lineage>
</organism>
<dbReference type="InterPro" id="IPR000834">
    <property type="entry name" value="Peptidase_M14"/>
</dbReference>
<sequence length="950" mass="104978">MSETPEEAPPMTDQADHRHEESQKDVFEDGPVDRRTFLQLSAATGAALSLPGAAAASEDDVTHEALTDRCDFVVNHTPDDYVASVVIEFDTDVPEGFNEYTDPDWDINDQEAPPTAVTREDPSPAAHARLDAAGLEDVLSEYGEHIESVDFSPGANPWWKLEEPYADGVFPAVAESRDYLAFEESVQGIEYLESEVDPDRLNFFSIGESPGWANEFTGQDPDPNDIYVTEVTNDVDDRDAFAEKEKVVYSLNIHGDERAGTEAGCRLIEDIATGNAPEFEALLDDIAIIFLFTNPDGWVSRKPETVVPWVEGHNRNFQRGNASWFDGPVDTNRQYPTIGWTDPGFRPAEPDGAPEEFEDLVSDSLAIVEHFRTYDNVEFLCDYHGMYTADHMVFNLETNAPFDHVGTHNLDEVSIRIGEAMHEEWGSVDSDPLASDITSAADTEYFWVDDYSPEGDSYDGLFDWGTIYDSLAYQVTGAFLSWAGQPEEFGGLGAVTVAPEIIISNNFTSAIKEWKPYWVRHYETAYRLSMREYAKMTAAERDATVVTGGQDTAYVSSDTLTRSSADLSHTDESPGRGRGRGQDRATRVQQRHEAVQPGPSGRASIDTPADDSAHSLSVHFEGLDTASKGTVELVNPGGNVVREIDLTARDDPNVPEARRHDFEGWYVPQPEAGDWTIEVDADAEVSVQTTLLESEEEHPDPEEVLGYEQREYVVNPMQFFEDLEPFVEDGDIDGLRVHDVRNGRLLRGRSGKRHYDKLVVSHDDGLDDPQYVAAIEEFVEAGGDLVLTDSGVNLLGELEVGDAADIGDDHVDDITVQFANLENRAFDHDLLAGIRTRQQEMWKGSQLGYTVGVDQPATVVDEDAFEAAGGEVAGTIDDEGVGAGRLYAGDSEINVLGSVLPPAQQSELHPFGMADYSVSFMGHTLLCNALGFEQRRFRNGEEIRTYGQIR</sequence>
<dbReference type="GO" id="GO:0004181">
    <property type="term" value="F:metallocarboxypeptidase activity"/>
    <property type="evidence" value="ECO:0007669"/>
    <property type="project" value="InterPro"/>
</dbReference>
<gene>
    <name evidence="3" type="ORF">SAMN05444422_109193</name>
</gene>
<dbReference type="GO" id="GO:0006508">
    <property type="term" value="P:proteolysis"/>
    <property type="evidence" value="ECO:0007669"/>
    <property type="project" value="InterPro"/>
</dbReference>
<feature type="region of interest" description="Disordered" evidence="1">
    <location>
        <begin position="1"/>
        <end position="31"/>
    </location>
</feature>
<feature type="compositionally biased region" description="Basic and acidic residues" evidence="1">
    <location>
        <begin position="14"/>
        <end position="31"/>
    </location>
</feature>
<dbReference type="Gene3D" id="3.40.630.10">
    <property type="entry name" value="Zn peptidases"/>
    <property type="match status" value="1"/>
</dbReference>
<feature type="region of interest" description="Disordered" evidence="1">
    <location>
        <begin position="95"/>
        <end position="123"/>
    </location>
</feature>
<reference evidence="4" key="1">
    <citation type="submission" date="2016-10" db="EMBL/GenBank/DDBJ databases">
        <authorList>
            <person name="Varghese N."/>
            <person name="Submissions S."/>
        </authorList>
    </citation>
    <scope>NUCLEOTIDE SEQUENCE [LARGE SCALE GENOMIC DNA]</scope>
    <source>
        <strain evidence="4">DSM 13078</strain>
    </source>
</reference>
<dbReference type="GO" id="GO:0008270">
    <property type="term" value="F:zinc ion binding"/>
    <property type="evidence" value="ECO:0007669"/>
    <property type="project" value="InterPro"/>
</dbReference>
<accession>A0A1I1K1G7</accession>
<dbReference type="Pfam" id="PF00246">
    <property type="entry name" value="Peptidase_M14"/>
    <property type="match status" value="1"/>
</dbReference>
<name>A0A1I1K1G7_NATHA</name>
<feature type="region of interest" description="Disordered" evidence="1">
    <location>
        <begin position="556"/>
        <end position="613"/>
    </location>
</feature>
<keyword evidence="4" id="KW-1185">Reference proteome</keyword>
<evidence type="ECO:0000259" key="2">
    <source>
        <dbReference type="Pfam" id="PF00246"/>
    </source>
</evidence>
<evidence type="ECO:0000313" key="4">
    <source>
        <dbReference type="Proteomes" id="UP000199161"/>
    </source>
</evidence>
<feature type="compositionally biased region" description="Polar residues" evidence="1">
    <location>
        <begin position="556"/>
        <end position="567"/>
    </location>
</feature>
<dbReference type="InterPro" id="IPR006311">
    <property type="entry name" value="TAT_signal"/>
</dbReference>
<feature type="domain" description="Peptidase M14" evidence="2">
    <location>
        <begin position="224"/>
        <end position="398"/>
    </location>
</feature>